<gene>
    <name evidence="1" type="ORF">JR316_0013243</name>
</gene>
<name>A0ACB8GGU0_PSICU</name>
<organism evidence="1 2">
    <name type="scientific">Psilocybe cubensis</name>
    <name type="common">Psychedelic mushroom</name>
    <name type="synonym">Stropharia cubensis</name>
    <dbReference type="NCBI Taxonomy" id="181762"/>
    <lineage>
        <taxon>Eukaryota</taxon>
        <taxon>Fungi</taxon>
        <taxon>Dikarya</taxon>
        <taxon>Basidiomycota</taxon>
        <taxon>Agaricomycotina</taxon>
        <taxon>Agaricomycetes</taxon>
        <taxon>Agaricomycetidae</taxon>
        <taxon>Agaricales</taxon>
        <taxon>Agaricineae</taxon>
        <taxon>Strophariaceae</taxon>
        <taxon>Psilocybe</taxon>
    </lineage>
</organism>
<dbReference type="Proteomes" id="UP000664032">
    <property type="component" value="Unassembled WGS sequence"/>
</dbReference>
<evidence type="ECO:0000313" key="2">
    <source>
        <dbReference type="Proteomes" id="UP000664032"/>
    </source>
</evidence>
<keyword evidence="2" id="KW-1185">Reference proteome</keyword>
<comment type="caution">
    <text evidence="1">The sequence shown here is derived from an EMBL/GenBank/DDBJ whole genome shotgun (WGS) entry which is preliminary data.</text>
</comment>
<reference evidence="1" key="1">
    <citation type="submission" date="2021-10" db="EMBL/GenBank/DDBJ databases">
        <title>Psilocybe cubensis genome.</title>
        <authorList>
            <person name="Mckernan K.J."/>
            <person name="Crawford S."/>
            <person name="Trippe A."/>
            <person name="Kane L.T."/>
            <person name="Mclaughlin S."/>
        </authorList>
    </citation>
    <scope>NUCLEOTIDE SEQUENCE</scope>
    <source>
        <strain evidence="1">MGC-MH-2018</strain>
    </source>
</reference>
<dbReference type="EMBL" id="JAFIQS020000013">
    <property type="protein sequence ID" value="KAH9474778.1"/>
    <property type="molecule type" value="Genomic_DNA"/>
</dbReference>
<sequence length="296" mass="30222">MYTTFVTLALAVFYLDAALLVNAGLFVYQPFSGSTCRAGEPCLISWVDDGSRPLLSAVGVATVGLYTGKQQLVQTISPVDVAKVHSVTFTPNPAAGPNSDTYYIAITSTTLQGNNSALYTGWSPSFVLTGMTGSFDTPLPSAVSPISVPASLTQPSATESGTRTVTVGVIPTTIPSIPSPPPSSPSISTSSSSTAIVAPSSSTTVSSSSSSTSSRSLSSTSKLTTVISPPSSTSLTTSSSASPSPTSALSSNTSGSCRGASILSPLTYLSRTFDAILPWTPCRLPREHANPAHLQA</sequence>
<protein>
    <submittedName>
        <fullName evidence="1">Uncharacterized protein</fullName>
    </submittedName>
</protein>
<evidence type="ECO:0000313" key="1">
    <source>
        <dbReference type="EMBL" id="KAH9474778.1"/>
    </source>
</evidence>
<proteinExistence type="predicted"/>
<accession>A0ACB8GGU0</accession>